<dbReference type="GO" id="GO:0039706">
    <property type="term" value="F:co-receptor binding"/>
    <property type="evidence" value="ECO:0007669"/>
    <property type="project" value="TreeGrafter"/>
</dbReference>
<dbReference type="RefSeq" id="XP_041427541.1">
    <property type="nucleotide sequence ID" value="XM_041571607.1"/>
</dbReference>
<keyword evidence="2" id="KW-0964">Secreted</keyword>
<evidence type="ECO:0000256" key="1">
    <source>
        <dbReference type="ARBA" id="ARBA00004613"/>
    </source>
</evidence>
<accession>A0A8J1LDM6</accession>
<organism evidence="5 6">
    <name type="scientific">Xenopus laevis</name>
    <name type="common">African clawed frog</name>
    <dbReference type="NCBI Taxonomy" id="8355"/>
    <lineage>
        <taxon>Eukaryota</taxon>
        <taxon>Metazoa</taxon>
        <taxon>Chordata</taxon>
        <taxon>Craniata</taxon>
        <taxon>Vertebrata</taxon>
        <taxon>Euteleostomi</taxon>
        <taxon>Amphibia</taxon>
        <taxon>Batrachia</taxon>
        <taxon>Anura</taxon>
        <taxon>Pipoidea</taxon>
        <taxon>Pipidae</taxon>
        <taxon>Xenopodinae</taxon>
        <taxon>Xenopus</taxon>
        <taxon>Xenopus</taxon>
    </lineage>
</organism>
<reference evidence="6" key="1">
    <citation type="submission" date="2025-08" db="UniProtKB">
        <authorList>
            <consortium name="RefSeq"/>
        </authorList>
    </citation>
    <scope>IDENTIFICATION</scope>
    <source>
        <strain evidence="6">J_2021</strain>
        <tissue evidence="6">Erythrocytes</tissue>
    </source>
</reference>
<dbReference type="GeneID" id="121396554"/>
<proteinExistence type="predicted"/>
<evidence type="ECO:0000313" key="6">
    <source>
        <dbReference type="RefSeq" id="XP_041427541.1"/>
    </source>
</evidence>
<dbReference type="InterPro" id="IPR039863">
    <property type="entry name" value="DKK1-4"/>
</dbReference>
<dbReference type="PANTHER" id="PTHR12113:SF8">
    <property type="entry name" value="DICKKOPF-RELATED PROTEIN 3"/>
    <property type="match status" value="1"/>
</dbReference>
<evidence type="ECO:0000313" key="5">
    <source>
        <dbReference type="Proteomes" id="UP000186698"/>
    </source>
</evidence>
<keyword evidence="5" id="KW-1185">Reference proteome</keyword>
<dbReference type="GO" id="GO:0005615">
    <property type="term" value="C:extracellular space"/>
    <property type="evidence" value="ECO:0007669"/>
    <property type="project" value="TreeGrafter"/>
</dbReference>
<dbReference type="GO" id="GO:0090090">
    <property type="term" value="P:negative regulation of canonical Wnt signaling pathway"/>
    <property type="evidence" value="ECO:0007669"/>
    <property type="project" value="TreeGrafter"/>
</dbReference>
<evidence type="ECO:0000256" key="4">
    <source>
        <dbReference type="SAM" id="SignalP"/>
    </source>
</evidence>
<dbReference type="OrthoDB" id="6359792at2759"/>
<dbReference type="Gene3D" id="2.10.80.10">
    <property type="entry name" value="Lipase, subunit A"/>
    <property type="match status" value="1"/>
</dbReference>
<dbReference type="Proteomes" id="UP000186698">
    <property type="component" value="Chromosome 7S"/>
</dbReference>
<feature type="chain" id="PRO_5035145966" evidence="4">
    <location>
        <begin position="20"/>
        <end position="284"/>
    </location>
</feature>
<comment type="subcellular location">
    <subcellularLocation>
        <location evidence="1">Secreted</location>
    </subcellularLocation>
</comment>
<evidence type="ECO:0000256" key="2">
    <source>
        <dbReference type="ARBA" id="ARBA00022525"/>
    </source>
</evidence>
<dbReference type="GO" id="GO:0048019">
    <property type="term" value="F:receptor antagonist activity"/>
    <property type="evidence" value="ECO:0007669"/>
    <property type="project" value="TreeGrafter"/>
</dbReference>
<name>A0A8J1LDM6_XENLA</name>
<dbReference type="AlphaFoldDB" id="A0A8J1LDM6"/>
<keyword evidence="3 4" id="KW-0732">Signal</keyword>
<protein>
    <submittedName>
        <fullName evidence="6">Dickkopf-related protein 3-like</fullName>
    </submittedName>
</protein>
<dbReference type="PANTHER" id="PTHR12113">
    <property type="entry name" value="DICKKOPF3-LIKE 3"/>
    <property type="match status" value="1"/>
</dbReference>
<feature type="signal peptide" evidence="4">
    <location>
        <begin position="1"/>
        <end position="19"/>
    </location>
</feature>
<sequence length="284" mass="31255">MMLLPLVALLLPLPLCSWAAALLRPDSHGPRIMRRIDSQQGCQAERECPPGMMCISGNCTEPGCQAERECPPGMMCISGNCTEPVTDSGIGGKCDPNNDQCEPEFCCSKTEAGKLPVCAPFPAEGERCRIQPISLFNLLQTDSTAESELSYCPCAAGLVCTNNGFNLISTCEKPEEVLDFTTYGTESLLQPLVRRDEELTYYDSDLIPWPSQPDQLMVNLPRAAEESARESEHVLKALSEDVAGNLEEESLHLDQHTHEQPDPSPLEFLELKQLAKNIGQYGFY</sequence>
<evidence type="ECO:0000256" key="3">
    <source>
        <dbReference type="ARBA" id="ARBA00022729"/>
    </source>
</evidence>
<dbReference type="KEGG" id="xla:121396554"/>
<gene>
    <name evidence="6" type="primary">LOC121396554</name>
</gene>